<dbReference type="EMBL" id="AP005248">
    <property type="protein sequence ID" value="BAC84115.1"/>
    <property type="molecule type" value="Genomic_DNA"/>
</dbReference>
<organism evidence="1 2">
    <name type="scientific">Oryza sativa subsp. japonica</name>
    <name type="common">Rice</name>
    <dbReference type="NCBI Taxonomy" id="39947"/>
    <lineage>
        <taxon>Eukaryota</taxon>
        <taxon>Viridiplantae</taxon>
        <taxon>Streptophyta</taxon>
        <taxon>Embryophyta</taxon>
        <taxon>Tracheophyta</taxon>
        <taxon>Spermatophyta</taxon>
        <taxon>Magnoliopsida</taxon>
        <taxon>Liliopsida</taxon>
        <taxon>Poales</taxon>
        <taxon>Poaceae</taxon>
        <taxon>BOP clade</taxon>
        <taxon>Oryzoideae</taxon>
        <taxon>Oryzeae</taxon>
        <taxon>Oryzinae</taxon>
        <taxon>Oryza</taxon>
        <taxon>Oryza sativa</taxon>
    </lineage>
</organism>
<reference evidence="2" key="1">
    <citation type="journal article" date="2005" name="Nature">
        <title>The map-based sequence of the rice genome.</title>
        <authorList>
            <consortium name="International rice genome sequencing project (IRGSP)"/>
            <person name="Matsumoto T."/>
            <person name="Wu J."/>
            <person name="Kanamori H."/>
            <person name="Katayose Y."/>
            <person name="Fujisawa M."/>
            <person name="Namiki N."/>
            <person name="Mizuno H."/>
            <person name="Yamamoto K."/>
            <person name="Antonio B.A."/>
            <person name="Baba T."/>
            <person name="Sakata K."/>
            <person name="Nagamura Y."/>
            <person name="Aoki H."/>
            <person name="Arikawa K."/>
            <person name="Arita K."/>
            <person name="Bito T."/>
            <person name="Chiden Y."/>
            <person name="Fujitsuka N."/>
            <person name="Fukunaka R."/>
            <person name="Hamada M."/>
            <person name="Harada C."/>
            <person name="Hayashi A."/>
            <person name="Hijishita S."/>
            <person name="Honda M."/>
            <person name="Hosokawa S."/>
            <person name="Ichikawa Y."/>
            <person name="Idonuma A."/>
            <person name="Iijima M."/>
            <person name="Ikeda M."/>
            <person name="Ikeno M."/>
            <person name="Ito K."/>
            <person name="Ito S."/>
            <person name="Ito T."/>
            <person name="Ito Y."/>
            <person name="Ito Y."/>
            <person name="Iwabuchi A."/>
            <person name="Kamiya K."/>
            <person name="Karasawa W."/>
            <person name="Kurita K."/>
            <person name="Katagiri S."/>
            <person name="Kikuta A."/>
            <person name="Kobayashi H."/>
            <person name="Kobayashi N."/>
            <person name="Machita K."/>
            <person name="Maehara T."/>
            <person name="Masukawa M."/>
            <person name="Mizubayashi T."/>
            <person name="Mukai Y."/>
            <person name="Nagasaki H."/>
            <person name="Nagata Y."/>
            <person name="Naito S."/>
            <person name="Nakashima M."/>
            <person name="Nakama Y."/>
            <person name="Nakamichi Y."/>
            <person name="Nakamura M."/>
            <person name="Meguro A."/>
            <person name="Negishi M."/>
            <person name="Ohta I."/>
            <person name="Ohta T."/>
            <person name="Okamoto M."/>
            <person name="Ono N."/>
            <person name="Saji S."/>
            <person name="Sakaguchi M."/>
            <person name="Sakai K."/>
            <person name="Shibata M."/>
            <person name="Shimokawa T."/>
            <person name="Song J."/>
            <person name="Takazaki Y."/>
            <person name="Terasawa K."/>
            <person name="Tsugane M."/>
            <person name="Tsuji K."/>
            <person name="Ueda S."/>
            <person name="Waki K."/>
            <person name="Yamagata H."/>
            <person name="Yamamoto M."/>
            <person name="Yamamoto S."/>
            <person name="Yamane H."/>
            <person name="Yoshiki S."/>
            <person name="Yoshihara R."/>
            <person name="Yukawa K."/>
            <person name="Zhong H."/>
            <person name="Yano M."/>
            <person name="Yuan Q."/>
            <person name="Ouyang S."/>
            <person name="Liu J."/>
            <person name="Jones K.M."/>
            <person name="Gansberger K."/>
            <person name="Moffat K."/>
            <person name="Hill J."/>
            <person name="Bera J."/>
            <person name="Fadrosh D."/>
            <person name="Jin S."/>
            <person name="Johri S."/>
            <person name="Kim M."/>
            <person name="Overton L."/>
            <person name="Reardon M."/>
            <person name="Tsitrin T."/>
            <person name="Vuong H."/>
            <person name="Weaver B."/>
            <person name="Ciecko A."/>
            <person name="Tallon L."/>
            <person name="Jackson J."/>
            <person name="Pai G."/>
            <person name="Aken S.V."/>
            <person name="Utterback T."/>
            <person name="Reidmuller S."/>
            <person name="Feldblyum T."/>
            <person name="Hsiao J."/>
            <person name="Zismann V."/>
            <person name="Iobst S."/>
            <person name="de Vazeille A.R."/>
            <person name="Buell C.R."/>
            <person name="Ying K."/>
            <person name="Li Y."/>
            <person name="Lu T."/>
            <person name="Huang Y."/>
            <person name="Zhao Q."/>
            <person name="Feng Q."/>
            <person name="Zhang L."/>
            <person name="Zhu J."/>
            <person name="Weng Q."/>
            <person name="Mu J."/>
            <person name="Lu Y."/>
            <person name="Fan D."/>
            <person name="Liu Y."/>
            <person name="Guan J."/>
            <person name="Zhang Y."/>
            <person name="Yu S."/>
            <person name="Liu X."/>
            <person name="Zhang Y."/>
            <person name="Hong G."/>
            <person name="Han B."/>
            <person name="Choisne N."/>
            <person name="Demange N."/>
            <person name="Orjeda G."/>
            <person name="Samain S."/>
            <person name="Cattolico L."/>
            <person name="Pelletier E."/>
            <person name="Couloux A."/>
            <person name="Segurens B."/>
            <person name="Wincker P."/>
            <person name="D'Hont A."/>
            <person name="Scarpelli C."/>
            <person name="Weissenbach J."/>
            <person name="Salanoubat M."/>
            <person name="Quetier F."/>
            <person name="Yu Y."/>
            <person name="Kim H.R."/>
            <person name="Rambo T."/>
            <person name="Currie J."/>
            <person name="Collura K."/>
            <person name="Luo M."/>
            <person name="Yang T."/>
            <person name="Ammiraju J.S.S."/>
            <person name="Engler F."/>
            <person name="Soderlund C."/>
            <person name="Wing R.A."/>
            <person name="Palmer L.E."/>
            <person name="de la Bastide M."/>
            <person name="Spiegel L."/>
            <person name="Nascimento L."/>
            <person name="Zutavern T."/>
            <person name="O'Shaughnessy A."/>
            <person name="Dike S."/>
            <person name="Dedhia N."/>
            <person name="Preston R."/>
            <person name="Balija V."/>
            <person name="McCombie W.R."/>
            <person name="Chow T."/>
            <person name="Chen H."/>
            <person name="Chung M."/>
            <person name="Chen C."/>
            <person name="Shaw J."/>
            <person name="Wu H."/>
            <person name="Hsiao K."/>
            <person name="Chao Y."/>
            <person name="Chu M."/>
            <person name="Cheng C."/>
            <person name="Hour A."/>
            <person name="Lee P."/>
            <person name="Lin S."/>
            <person name="Lin Y."/>
            <person name="Liou J."/>
            <person name="Liu S."/>
            <person name="Hsing Y."/>
            <person name="Raghuvanshi S."/>
            <person name="Mohanty A."/>
            <person name="Bharti A.K."/>
            <person name="Gaur A."/>
            <person name="Gupta V."/>
            <person name="Kumar D."/>
            <person name="Ravi V."/>
            <person name="Vij S."/>
            <person name="Kapur A."/>
            <person name="Khurana P."/>
            <person name="Khurana P."/>
            <person name="Khurana J.P."/>
            <person name="Tyagi A.K."/>
            <person name="Gaikwad K."/>
            <person name="Singh A."/>
            <person name="Dalal V."/>
            <person name="Srivastava S."/>
            <person name="Dixit A."/>
            <person name="Pal A.K."/>
            <person name="Ghazi I.A."/>
            <person name="Yadav M."/>
            <person name="Pandit A."/>
            <person name="Bhargava A."/>
            <person name="Sureshbabu K."/>
            <person name="Batra K."/>
            <person name="Sharma T.R."/>
            <person name="Mohapatra T."/>
            <person name="Singh N.K."/>
            <person name="Messing J."/>
            <person name="Nelson A.B."/>
            <person name="Fuks G."/>
            <person name="Kavchok S."/>
            <person name="Keizer G."/>
            <person name="Linton E."/>
            <person name="Llaca V."/>
            <person name="Song R."/>
            <person name="Tanyolac B."/>
            <person name="Young S."/>
            <person name="Ho-Il K."/>
            <person name="Hahn J.H."/>
            <person name="Sangsakoo G."/>
            <person name="Vanavichit A."/>
            <person name="de Mattos Luiz.A.T."/>
            <person name="Zimmer P.D."/>
            <person name="Malone G."/>
            <person name="Dellagostin O."/>
            <person name="de Oliveira A.C."/>
            <person name="Bevan M."/>
            <person name="Bancroft I."/>
            <person name="Minx P."/>
            <person name="Cordum H."/>
            <person name="Wilson R."/>
            <person name="Cheng Z."/>
            <person name="Jin W."/>
            <person name="Jiang J."/>
            <person name="Leong S.A."/>
            <person name="Iwama H."/>
            <person name="Gojobori T."/>
            <person name="Itoh T."/>
            <person name="Niimura Y."/>
            <person name="Fujii Y."/>
            <person name="Habara T."/>
            <person name="Sakai H."/>
            <person name="Sato Y."/>
            <person name="Wilson G."/>
            <person name="Kumar K."/>
            <person name="McCouch S."/>
            <person name="Juretic N."/>
            <person name="Hoen D."/>
            <person name="Wright S."/>
            <person name="Bruskiewich R."/>
            <person name="Bureau T."/>
            <person name="Miyao A."/>
            <person name="Hirochika H."/>
            <person name="Nishikawa T."/>
            <person name="Kadowaki K."/>
            <person name="Sugiura M."/>
            <person name="Burr B."/>
            <person name="Sasaki T."/>
        </authorList>
    </citation>
    <scope>NUCLEOTIDE SEQUENCE [LARGE SCALE GENOMIC DNA]</scope>
    <source>
        <strain evidence="2">cv. Nipponbare</strain>
    </source>
</reference>
<sequence>MAGNSCAETFPALSDDHLISALTYSTADHHDLVDAAPAVASQPNEDVWDGPCNAASIQWEEVFAILLVIVVVVIEEGEMGEVGRDSISDGLRWEEAVLEPRVFRPRRLDRLAFVGHL</sequence>
<dbReference type="Proteomes" id="UP000000763">
    <property type="component" value="Chromosome 7"/>
</dbReference>
<name>Q6Z3Q3_ORYSJ</name>
<accession>Q6Z3Q3</accession>
<reference evidence="2" key="2">
    <citation type="journal article" date="2008" name="Nucleic Acids Res.">
        <title>The rice annotation project database (RAP-DB): 2008 update.</title>
        <authorList>
            <consortium name="The rice annotation project (RAP)"/>
        </authorList>
    </citation>
    <scope>GENOME REANNOTATION</scope>
    <source>
        <strain evidence="2">cv. Nipponbare</strain>
    </source>
</reference>
<proteinExistence type="predicted"/>
<evidence type="ECO:0000313" key="2">
    <source>
        <dbReference type="Proteomes" id="UP000000763"/>
    </source>
</evidence>
<protein>
    <submittedName>
        <fullName evidence="1">Uncharacterized protein</fullName>
    </submittedName>
</protein>
<evidence type="ECO:0000313" key="1">
    <source>
        <dbReference type="EMBL" id="BAC84115.1"/>
    </source>
</evidence>
<gene>
    <name evidence="1" type="primary">OSJNBa0084P08.16</name>
</gene>
<dbReference type="AlphaFoldDB" id="Q6Z3Q3"/>